<dbReference type="Proteomes" id="UP000293300">
    <property type="component" value="Unassembled WGS sequence"/>
</dbReference>
<dbReference type="Pfam" id="PF06452">
    <property type="entry name" value="CBM9_1"/>
    <property type="match status" value="1"/>
</dbReference>
<evidence type="ECO:0000313" key="5">
    <source>
        <dbReference type="Proteomes" id="UP000293300"/>
    </source>
</evidence>
<dbReference type="OrthoDB" id="9786766at2"/>
<dbReference type="InterPro" id="IPR045670">
    <property type="entry name" value="DUF5916"/>
</dbReference>
<dbReference type="Gene3D" id="2.60.40.1190">
    <property type="match status" value="1"/>
</dbReference>
<evidence type="ECO:0000256" key="1">
    <source>
        <dbReference type="SAM" id="SignalP"/>
    </source>
</evidence>
<dbReference type="EMBL" id="SJPE01000006">
    <property type="protein sequence ID" value="TBX69537.1"/>
    <property type="molecule type" value="Genomic_DNA"/>
</dbReference>
<feature type="chain" id="PRO_5020258444" evidence="1">
    <location>
        <begin position="20"/>
        <end position="818"/>
    </location>
</feature>
<keyword evidence="5" id="KW-1185">Reference proteome</keyword>
<feature type="domain" description="DUF5916" evidence="3">
    <location>
        <begin position="230"/>
        <end position="803"/>
    </location>
</feature>
<accession>A0A4Q9YZW2</accession>
<protein>
    <submittedName>
        <fullName evidence="4">Hydrolase</fullName>
    </submittedName>
</protein>
<sequence>MSKKSYCFLCALLFVTALSFGQKKTLETLYTEEKITIDGKFEEEAWKNAAVATDFIMINPDNGKPIAQEKKTEVKVLYNNEGIYIAASLFDNEPNRILKELTSRDNFGIADHFGVFINGYNDGQQEFRFFVSAAGVQQDGIYTEANGEDFSWDAIWNSHVELTDFGWTVEMKIPYAALRFPSAKEQTWGLNFYREIRRDRQQYSWNFLDNKIVNESTQAGILKGIEDVKTPTRLFLIPYASQYVYASKAQKNNGEFKGGLDVKYGINDAFTLDAILIPDFGQTKFDNVELNLSAFEQQFSENRPFFTEGTDLFNKGGLLYTRRIGETPSITTSGNEEVVEQPGNIKLINALKISGRTKGGLGIGVLNAVSEKTSVEIKNTDTGFTHSEIISPLTNYNVLVLDQRFNKNSSVSFVNTNVTRNGEFRDANVSAMVFDLNTTKNTYNANGSFKYSYINEFGNTEDKKGFTSELYFAKTKGKYRFGLGGEYYSREYDINDLGINFQTHYHTVYGNASYRILNPTKTFNTFQTNLNFYSEFENRTGRIQSGQLNLSVNSNDTKNDYYGGGFNIRPLPVYDFYEPRSLNEVRFVTLPESLNIWVYYSSNYNRKFALDFNPSYNFINEKGRVTYGFILSPRYRFDDHFSLIYNFNFLRQNKNTGWVDFDPDGNTIFARRDRITYTNTLQGKYSLNNKMNLSLAVRHYWSYVINHDFLTLQDDGSLVNNTTYSENKNYNLNLWNLDLSYSWWFAPGSQVSVLYRNNASLFSQNFSRQFERNFKDAIDNQNLNHVFSISVRYFIDYNTIKNANLSKTFTKPNERMHF</sequence>
<reference evidence="4 5" key="1">
    <citation type="submission" date="2019-02" db="EMBL/GenBank/DDBJ databases">
        <title>Flavobacterium sp. RD-2-33 isolated from forest soil.</title>
        <authorList>
            <person name="Chaudhary D.K."/>
        </authorList>
    </citation>
    <scope>NUCLEOTIDE SEQUENCE [LARGE SCALE GENOMIC DNA]</scope>
    <source>
        <strain evidence="4 5">RD-2-33</strain>
    </source>
</reference>
<dbReference type="CDD" id="cd09618">
    <property type="entry name" value="CBM9_like_2"/>
    <property type="match status" value="1"/>
</dbReference>
<dbReference type="SUPFAM" id="SSF49344">
    <property type="entry name" value="CBD9-like"/>
    <property type="match status" value="1"/>
</dbReference>
<proteinExistence type="predicted"/>
<feature type="domain" description="Carbohydrate-binding" evidence="2">
    <location>
        <begin position="37"/>
        <end position="192"/>
    </location>
</feature>
<dbReference type="AlphaFoldDB" id="A0A4Q9YZW2"/>
<gene>
    <name evidence="4" type="ORF">EZL74_06565</name>
</gene>
<evidence type="ECO:0000259" key="3">
    <source>
        <dbReference type="Pfam" id="PF19313"/>
    </source>
</evidence>
<dbReference type="InterPro" id="IPR010502">
    <property type="entry name" value="Carb-bd_dom_fam9"/>
</dbReference>
<name>A0A4Q9YZW2_9FLAO</name>
<feature type="signal peptide" evidence="1">
    <location>
        <begin position="1"/>
        <end position="19"/>
    </location>
</feature>
<dbReference type="GO" id="GO:0030246">
    <property type="term" value="F:carbohydrate binding"/>
    <property type="evidence" value="ECO:0007669"/>
    <property type="project" value="InterPro"/>
</dbReference>
<organism evidence="4 5">
    <name type="scientific">Flavobacterium silvisoli</name>
    <dbReference type="NCBI Taxonomy" id="2529433"/>
    <lineage>
        <taxon>Bacteria</taxon>
        <taxon>Pseudomonadati</taxon>
        <taxon>Bacteroidota</taxon>
        <taxon>Flavobacteriia</taxon>
        <taxon>Flavobacteriales</taxon>
        <taxon>Flavobacteriaceae</taxon>
        <taxon>Flavobacterium</taxon>
    </lineage>
</organism>
<dbReference type="RefSeq" id="WP_131475809.1">
    <property type="nucleotide sequence ID" value="NZ_SJPE01000006.1"/>
</dbReference>
<evidence type="ECO:0000313" key="4">
    <source>
        <dbReference type="EMBL" id="TBX69537.1"/>
    </source>
</evidence>
<keyword evidence="1" id="KW-0732">Signal</keyword>
<evidence type="ECO:0000259" key="2">
    <source>
        <dbReference type="Pfam" id="PF06452"/>
    </source>
</evidence>
<keyword evidence="4" id="KW-0378">Hydrolase</keyword>
<comment type="caution">
    <text evidence="4">The sequence shown here is derived from an EMBL/GenBank/DDBJ whole genome shotgun (WGS) entry which is preliminary data.</text>
</comment>
<dbReference type="GO" id="GO:0004553">
    <property type="term" value="F:hydrolase activity, hydrolyzing O-glycosyl compounds"/>
    <property type="evidence" value="ECO:0007669"/>
    <property type="project" value="InterPro"/>
</dbReference>
<dbReference type="GO" id="GO:0016052">
    <property type="term" value="P:carbohydrate catabolic process"/>
    <property type="evidence" value="ECO:0007669"/>
    <property type="project" value="InterPro"/>
</dbReference>
<dbReference type="Pfam" id="PF19313">
    <property type="entry name" value="DUF5916"/>
    <property type="match status" value="1"/>
</dbReference>